<dbReference type="Proteomes" id="UP000664779">
    <property type="component" value="Unassembled WGS sequence"/>
</dbReference>
<feature type="compositionally biased region" description="Polar residues" evidence="1">
    <location>
        <begin position="1"/>
        <end position="19"/>
    </location>
</feature>
<dbReference type="Pfam" id="PF09361">
    <property type="entry name" value="Phasin_2"/>
    <property type="match status" value="1"/>
</dbReference>
<dbReference type="InterPro" id="IPR018968">
    <property type="entry name" value="Phasin"/>
</dbReference>
<evidence type="ECO:0000259" key="2">
    <source>
        <dbReference type="Pfam" id="PF09361"/>
    </source>
</evidence>
<feature type="region of interest" description="Disordered" evidence="1">
    <location>
        <begin position="138"/>
        <end position="165"/>
    </location>
</feature>
<reference evidence="3" key="1">
    <citation type="submission" date="2021-03" db="EMBL/GenBank/DDBJ databases">
        <title>Roseibium sp. CAU 1637 isolated from Incheon.</title>
        <authorList>
            <person name="Kim W."/>
        </authorList>
    </citation>
    <scope>NUCLEOTIDE SEQUENCE</scope>
    <source>
        <strain evidence="3">CAU 1637</strain>
    </source>
</reference>
<proteinExistence type="predicted"/>
<evidence type="ECO:0000256" key="1">
    <source>
        <dbReference type="SAM" id="MobiDB-lite"/>
    </source>
</evidence>
<dbReference type="AlphaFoldDB" id="A0A939ERQ1"/>
<feature type="domain" description="Phasin" evidence="2">
    <location>
        <begin position="47"/>
        <end position="117"/>
    </location>
</feature>
<feature type="region of interest" description="Disordered" evidence="1">
    <location>
        <begin position="1"/>
        <end position="20"/>
    </location>
</feature>
<comment type="caution">
    <text evidence="3">The sequence shown here is derived from an EMBL/GenBank/DDBJ whole genome shotgun (WGS) entry which is preliminary data.</text>
</comment>
<dbReference type="RefSeq" id="WP_206944719.1">
    <property type="nucleotide sequence ID" value="NZ_JAFLNF010000014.1"/>
</dbReference>
<accession>A0A939ERQ1</accession>
<protein>
    <submittedName>
        <fullName evidence="3">Phasin family protein</fullName>
    </submittedName>
</protein>
<organism evidence="3 4">
    <name type="scientific">Roseibium limicola</name>
    <dbReference type="NCBI Taxonomy" id="2816037"/>
    <lineage>
        <taxon>Bacteria</taxon>
        <taxon>Pseudomonadati</taxon>
        <taxon>Pseudomonadota</taxon>
        <taxon>Alphaproteobacteria</taxon>
        <taxon>Hyphomicrobiales</taxon>
        <taxon>Stappiaceae</taxon>
        <taxon>Roseibium</taxon>
    </lineage>
</organism>
<gene>
    <name evidence="3" type="ORF">J0X15_19885</name>
</gene>
<keyword evidence="4" id="KW-1185">Reference proteome</keyword>
<evidence type="ECO:0000313" key="3">
    <source>
        <dbReference type="EMBL" id="MBO0347501.1"/>
    </source>
</evidence>
<name>A0A939ERQ1_9HYPH</name>
<dbReference type="EMBL" id="JAFLNF010000014">
    <property type="protein sequence ID" value="MBO0347501.1"/>
    <property type="molecule type" value="Genomic_DNA"/>
</dbReference>
<feature type="compositionally biased region" description="Basic and acidic residues" evidence="1">
    <location>
        <begin position="138"/>
        <end position="156"/>
    </location>
</feature>
<evidence type="ECO:0000313" key="4">
    <source>
        <dbReference type="Proteomes" id="UP000664779"/>
    </source>
</evidence>
<sequence>MPTTTATKQSRKAATSASETIREAGRTAGANMWGLSLSAYEDLFQGQAFSAAQKMQSMTLDFTKRCLEKQTDFAMRRWNDDLEFASSISECRDPKDATEAVQGFYNRMFDAYQEHFTSQSELLQNCVTESLSTADELRDTATELGKEAGKTAEKAANDAGKAKAA</sequence>